<sequence length="204" mass="22774">MSNVTLPTASLEAAMPVFYSHGLAGASEAALAASLGTTTADLTAQFPSRDLLVHHTMLADIERQKREHVALYAEFPTAVERLYGLLRLGLRDLAQTPPTFYGELQAGFPLTWEAVLEHLNTYSAPQLQQLLNDGIRARLFRSDINIQLVTKIILEQLNMMLNPLTFPPERFSPAEVFRSIFLYYIRGICTDEGARIAAEHFARL</sequence>
<protein>
    <submittedName>
        <fullName evidence="1">TetR/AcrR family transcriptional regulator</fullName>
    </submittedName>
</protein>
<dbReference type="Gene3D" id="1.10.357.10">
    <property type="entry name" value="Tetracycline Repressor, domain 2"/>
    <property type="match status" value="1"/>
</dbReference>
<keyword evidence="2" id="KW-1185">Reference proteome</keyword>
<dbReference type="InterPro" id="IPR009057">
    <property type="entry name" value="Homeodomain-like_sf"/>
</dbReference>
<dbReference type="Gene3D" id="1.10.10.60">
    <property type="entry name" value="Homeodomain-like"/>
    <property type="match status" value="1"/>
</dbReference>
<dbReference type="RefSeq" id="WP_241936379.1">
    <property type="nucleotide sequence ID" value="NZ_JALBGC010000003.1"/>
</dbReference>
<dbReference type="InterPro" id="IPR036271">
    <property type="entry name" value="Tet_transcr_reg_TetR-rel_C_sf"/>
</dbReference>
<reference evidence="1" key="1">
    <citation type="submission" date="2022-03" db="EMBL/GenBank/DDBJ databases">
        <title>Bacterial whole genome sequence for Hymenobacter sp. DH14.</title>
        <authorList>
            <person name="Le V."/>
        </authorList>
    </citation>
    <scope>NUCLEOTIDE SEQUENCE</scope>
    <source>
        <strain evidence="1">DH14</strain>
    </source>
</reference>
<evidence type="ECO:0000313" key="1">
    <source>
        <dbReference type="EMBL" id="MCI1188113.1"/>
    </source>
</evidence>
<evidence type="ECO:0000313" key="2">
    <source>
        <dbReference type="Proteomes" id="UP001139193"/>
    </source>
</evidence>
<name>A0A9X1VGC9_9BACT</name>
<proteinExistence type="predicted"/>
<dbReference type="SUPFAM" id="SSF46689">
    <property type="entry name" value="Homeodomain-like"/>
    <property type="match status" value="1"/>
</dbReference>
<dbReference type="EMBL" id="JALBGC010000003">
    <property type="protein sequence ID" value="MCI1188113.1"/>
    <property type="molecule type" value="Genomic_DNA"/>
</dbReference>
<dbReference type="Proteomes" id="UP001139193">
    <property type="component" value="Unassembled WGS sequence"/>
</dbReference>
<comment type="caution">
    <text evidence="1">The sequence shown here is derived from an EMBL/GenBank/DDBJ whole genome shotgun (WGS) entry which is preliminary data.</text>
</comment>
<dbReference type="SUPFAM" id="SSF48498">
    <property type="entry name" value="Tetracyclin repressor-like, C-terminal domain"/>
    <property type="match status" value="1"/>
</dbReference>
<dbReference type="AlphaFoldDB" id="A0A9X1VGC9"/>
<gene>
    <name evidence="1" type="ORF">MON38_11850</name>
</gene>
<organism evidence="1 2">
    <name type="scientific">Hymenobacter cyanobacteriorum</name>
    <dbReference type="NCBI Taxonomy" id="2926463"/>
    <lineage>
        <taxon>Bacteria</taxon>
        <taxon>Pseudomonadati</taxon>
        <taxon>Bacteroidota</taxon>
        <taxon>Cytophagia</taxon>
        <taxon>Cytophagales</taxon>
        <taxon>Hymenobacteraceae</taxon>
        <taxon>Hymenobacter</taxon>
    </lineage>
</organism>
<accession>A0A9X1VGC9</accession>